<organism evidence="6 7">
    <name type="scientific">Paraburkholderia kururiensis</name>
    <dbReference type="NCBI Taxonomy" id="984307"/>
    <lineage>
        <taxon>Bacteria</taxon>
        <taxon>Pseudomonadati</taxon>
        <taxon>Pseudomonadota</taxon>
        <taxon>Betaproteobacteria</taxon>
        <taxon>Burkholderiales</taxon>
        <taxon>Burkholderiaceae</taxon>
        <taxon>Paraburkholderia</taxon>
    </lineage>
</organism>
<evidence type="ECO:0000256" key="1">
    <source>
        <dbReference type="ARBA" id="ARBA00009437"/>
    </source>
</evidence>
<name>A0ABZ0WRD3_9BURK</name>
<dbReference type="PANTHER" id="PTHR30537:SF26">
    <property type="entry name" value="GLYCINE CLEAVAGE SYSTEM TRANSCRIPTIONAL ACTIVATOR"/>
    <property type="match status" value="1"/>
</dbReference>
<evidence type="ECO:0000313" key="7">
    <source>
        <dbReference type="Proteomes" id="UP001325479"/>
    </source>
</evidence>
<dbReference type="Pfam" id="PF03466">
    <property type="entry name" value="LysR_substrate"/>
    <property type="match status" value="1"/>
</dbReference>
<evidence type="ECO:0000256" key="3">
    <source>
        <dbReference type="ARBA" id="ARBA00023125"/>
    </source>
</evidence>
<dbReference type="Gene3D" id="3.40.190.10">
    <property type="entry name" value="Periplasmic binding protein-like II"/>
    <property type="match status" value="2"/>
</dbReference>
<dbReference type="Pfam" id="PF00126">
    <property type="entry name" value="HTH_1"/>
    <property type="match status" value="1"/>
</dbReference>
<keyword evidence="7" id="KW-1185">Reference proteome</keyword>
<dbReference type="InterPro" id="IPR036390">
    <property type="entry name" value="WH_DNA-bd_sf"/>
</dbReference>
<dbReference type="PROSITE" id="PS50931">
    <property type="entry name" value="HTH_LYSR"/>
    <property type="match status" value="1"/>
</dbReference>
<evidence type="ECO:0000313" key="6">
    <source>
        <dbReference type="EMBL" id="WQD79901.1"/>
    </source>
</evidence>
<dbReference type="PRINTS" id="PR00039">
    <property type="entry name" value="HTHLYSR"/>
</dbReference>
<gene>
    <name evidence="6" type="ORF">U0042_09585</name>
</gene>
<dbReference type="Gene3D" id="1.10.10.10">
    <property type="entry name" value="Winged helix-like DNA-binding domain superfamily/Winged helix DNA-binding domain"/>
    <property type="match status" value="1"/>
</dbReference>
<dbReference type="SUPFAM" id="SSF46785">
    <property type="entry name" value="Winged helix' DNA-binding domain"/>
    <property type="match status" value="1"/>
</dbReference>
<keyword evidence="2" id="KW-0805">Transcription regulation</keyword>
<dbReference type="RefSeq" id="WP_114814378.1">
    <property type="nucleotide sequence ID" value="NZ_CP139965.1"/>
</dbReference>
<sequence length="301" mass="32785">MKHLYPNMAELHAFASSAKHLNFSYAARELGLTPSAVSRQIANLEALFGVKLFAREGRNLSLTRAGQLYHGRVTAPLREIGNASLELLSVREDSDLLTLASVPTFTTKWLVPRLPSFLAAAPNVTLSFRRHLAHGDPFPLGLDAAIRYGDGRWEGLCCDYLDGRTFVPVCSPGFAAKHALRTPADLAAAPRLVHEQAESVWFQWSQAYGVAPMNAFSGPRFEQYAVLIQAAQSGLGVALVPAFLIGVPLGAGALVQPIDAPVDVDDQGHFLCYTPERFDTSTALRKLRDWMLGEFAAARRG</sequence>
<feature type="domain" description="HTH lysR-type" evidence="5">
    <location>
        <begin position="6"/>
        <end position="63"/>
    </location>
</feature>
<dbReference type="InterPro" id="IPR005119">
    <property type="entry name" value="LysR_subst-bd"/>
</dbReference>
<reference evidence="6 7" key="1">
    <citation type="submission" date="2023-12" db="EMBL/GenBank/DDBJ databases">
        <title>Genome sequencing and assembly of bacterial species from a model synthetic community.</title>
        <authorList>
            <person name="Hogle S.L."/>
        </authorList>
    </citation>
    <scope>NUCLEOTIDE SEQUENCE [LARGE SCALE GENOMIC DNA]</scope>
    <source>
        <strain evidence="6 7">HAMBI 2494</strain>
    </source>
</reference>
<protein>
    <submittedName>
        <fullName evidence="6">LysR substrate-binding domain-containing protein</fullName>
    </submittedName>
</protein>
<evidence type="ECO:0000256" key="2">
    <source>
        <dbReference type="ARBA" id="ARBA00023015"/>
    </source>
</evidence>
<dbReference type="InterPro" id="IPR036388">
    <property type="entry name" value="WH-like_DNA-bd_sf"/>
</dbReference>
<dbReference type="PANTHER" id="PTHR30537">
    <property type="entry name" value="HTH-TYPE TRANSCRIPTIONAL REGULATOR"/>
    <property type="match status" value="1"/>
</dbReference>
<dbReference type="InterPro" id="IPR058163">
    <property type="entry name" value="LysR-type_TF_proteobact-type"/>
</dbReference>
<evidence type="ECO:0000256" key="4">
    <source>
        <dbReference type="ARBA" id="ARBA00023163"/>
    </source>
</evidence>
<proteinExistence type="inferred from homology"/>
<evidence type="ECO:0000259" key="5">
    <source>
        <dbReference type="PROSITE" id="PS50931"/>
    </source>
</evidence>
<dbReference type="Proteomes" id="UP001325479">
    <property type="component" value="Chromosome"/>
</dbReference>
<keyword evidence="4" id="KW-0804">Transcription</keyword>
<dbReference type="SUPFAM" id="SSF53850">
    <property type="entry name" value="Periplasmic binding protein-like II"/>
    <property type="match status" value="1"/>
</dbReference>
<accession>A0ABZ0WRD3</accession>
<comment type="similarity">
    <text evidence="1">Belongs to the LysR transcriptional regulatory family.</text>
</comment>
<keyword evidence="3" id="KW-0238">DNA-binding</keyword>
<dbReference type="EMBL" id="CP139965">
    <property type="protein sequence ID" value="WQD79901.1"/>
    <property type="molecule type" value="Genomic_DNA"/>
</dbReference>
<dbReference type="InterPro" id="IPR000847">
    <property type="entry name" value="LysR_HTH_N"/>
</dbReference>